<comment type="similarity">
    <text evidence="1">Belongs to the metallo-beta-lactamase superfamily.</text>
</comment>
<dbReference type="InterPro" id="IPR001279">
    <property type="entry name" value="Metallo-B-lactamas"/>
</dbReference>
<sequence>MAASQSGLELPSSAETVSVSLIDTGARLDLPAEKFINPKIPGYDRLAVPSYSFLITHPSGQRLLFDLSLREDFENLAPPFGDICTNPESGWKVYSPRSVSDLLVENGILLEEINAIIWSHHHFDHTGNPSLFPGTTDLVVGPTFISRFAPGYPEKPDAPVRSSDWRGRSLREMDFDRHPGKVTIGRFKAIDWFGDGSFYLLHTPGHSPEHMCGLARVQPDSFILMGADCAHHPGEFRPTKQSPIPEIIQPSPLPSHPQYGTVCPGHIFAQLGYKPGSTDMPFFISTPDYTHDVDECCRSVNGIAEFDASDQVLVLIAHDHTMLSIFTGEEDENQCNRALLQGATAALVTLKIFTEDSQVSAIFHEDARRQDASGLGNVQTTPMVGVLEKLELELGRRWNFSEISDRHSKSPRTDRHAYEKTRQTASESEARTKYLPNLEFGAILLTSQPVKSYR</sequence>
<dbReference type="CDD" id="cd07730">
    <property type="entry name" value="metallo-hydrolase-like_MBL-fold"/>
    <property type="match status" value="1"/>
</dbReference>
<dbReference type="AlphaFoldDB" id="A0A146FFY3"/>
<gene>
    <name evidence="7" type="ORF">RIB2604_01806460</name>
</gene>
<keyword evidence="4" id="KW-0862">Zinc</keyword>
<name>A0A146FFY3_ASPKA</name>
<feature type="domain" description="Metallo-beta-lactamase" evidence="6">
    <location>
        <begin position="49"/>
        <end position="266"/>
    </location>
</feature>
<evidence type="ECO:0000256" key="2">
    <source>
        <dbReference type="ARBA" id="ARBA00022723"/>
    </source>
</evidence>
<proteinExistence type="inferred from homology"/>
<evidence type="ECO:0000256" key="1">
    <source>
        <dbReference type="ARBA" id="ARBA00007749"/>
    </source>
</evidence>
<dbReference type="GO" id="GO:0046872">
    <property type="term" value="F:metal ion binding"/>
    <property type="evidence" value="ECO:0007669"/>
    <property type="project" value="UniProtKB-KW"/>
</dbReference>
<organism evidence="7 8">
    <name type="scientific">Aspergillus kawachii</name>
    <name type="common">White koji mold</name>
    <name type="synonym">Aspergillus awamori var. kawachi</name>
    <dbReference type="NCBI Taxonomy" id="1069201"/>
    <lineage>
        <taxon>Eukaryota</taxon>
        <taxon>Fungi</taxon>
        <taxon>Dikarya</taxon>
        <taxon>Ascomycota</taxon>
        <taxon>Pezizomycotina</taxon>
        <taxon>Eurotiomycetes</taxon>
        <taxon>Eurotiomycetidae</taxon>
        <taxon>Eurotiales</taxon>
        <taxon>Aspergillaceae</taxon>
        <taxon>Aspergillus</taxon>
        <taxon>Aspergillus subgen. Circumdati</taxon>
    </lineage>
</organism>
<evidence type="ECO:0000256" key="4">
    <source>
        <dbReference type="ARBA" id="ARBA00022833"/>
    </source>
</evidence>
<dbReference type="InterPro" id="IPR036866">
    <property type="entry name" value="RibonucZ/Hydroxyglut_hydro"/>
</dbReference>
<evidence type="ECO:0000256" key="3">
    <source>
        <dbReference type="ARBA" id="ARBA00022801"/>
    </source>
</evidence>
<reference evidence="7 8" key="1">
    <citation type="journal article" date="2016" name="DNA Res.">
        <title>Genome sequence of Aspergillus luchuensis NBRC 4314.</title>
        <authorList>
            <person name="Yamada O."/>
            <person name="Machida M."/>
            <person name="Hosoyama A."/>
            <person name="Goto M."/>
            <person name="Takahashi T."/>
            <person name="Futagami T."/>
            <person name="Yamagata Y."/>
            <person name="Takeuchi M."/>
            <person name="Kobayashi T."/>
            <person name="Koike H."/>
            <person name="Abe K."/>
            <person name="Asai K."/>
            <person name="Arita M."/>
            <person name="Fujita N."/>
            <person name="Fukuda K."/>
            <person name="Higa K."/>
            <person name="Horikawa H."/>
            <person name="Ishikawa T."/>
            <person name="Jinno K."/>
            <person name="Kato Y."/>
            <person name="Kirimura K."/>
            <person name="Mizutani O."/>
            <person name="Nakasone K."/>
            <person name="Sano M."/>
            <person name="Shiraishi Y."/>
            <person name="Tsukahara M."/>
            <person name="Gomi K."/>
        </authorList>
    </citation>
    <scope>NUCLEOTIDE SEQUENCE [LARGE SCALE GENOMIC DNA]</scope>
    <source>
        <strain evidence="7 8">RIB 2604</strain>
    </source>
</reference>
<reference evidence="8" key="2">
    <citation type="submission" date="2016-02" db="EMBL/GenBank/DDBJ databases">
        <title>Genome sequencing of Aspergillus luchuensis NBRC 4314.</title>
        <authorList>
            <person name="Yamada O."/>
        </authorList>
    </citation>
    <scope>NUCLEOTIDE SEQUENCE [LARGE SCALE GENOMIC DNA]</scope>
    <source>
        <strain evidence="8">RIB 2604</strain>
    </source>
</reference>
<feature type="region of interest" description="Disordered" evidence="5">
    <location>
        <begin position="404"/>
        <end position="429"/>
    </location>
</feature>
<dbReference type="VEuPathDB" id="FungiDB:ASPFODRAFT_172596"/>
<evidence type="ECO:0000259" key="6">
    <source>
        <dbReference type="SMART" id="SM00849"/>
    </source>
</evidence>
<dbReference type="SUPFAM" id="SSF56281">
    <property type="entry name" value="Metallo-hydrolase/oxidoreductase"/>
    <property type="match status" value="1"/>
</dbReference>
<dbReference type="PANTHER" id="PTHR42978:SF5">
    <property type="entry name" value="METALLO-BETA-LACTAMASE DOMAIN-CONTAINING PROTEIN"/>
    <property type="match status" value="1"/>
</dbReference>
<accession>A0A146FFY3</accession>
<dbReference type="GO" id="GO:0016787">
    <property type="term" value="F:hydrolase activity"/>
    <property type="evidence" value="ECO:0007669"/>
    <property type="project" value="UniProtKB-KW"/>
</dbReference>
<dbReference type="Pfam" id="PF00753">
    <property type="entry name" value="Lactamase_B"/>
    <property type="match status" value="1"/>
</dbReference>
<protein>
    <submittedName>
        <fullName evidence="7">Metallo-beta-lactamase superfamily protein</fullName>
    </submittedName>
</protein>
<dbReference type="SMART" id="SM00849">
    <property type="entry name" value="Lactamase_B"/>
    <property type="match status" value="1"/>
</dbReference>
<evidence type="ECO:0000313" key="7">
    <source>
        <dbReference type="EMBL" id="GAT24815.1"/>
    </source>
</evidence>
<comment type="caution">
    <text evidence="7">The sequence shown here is derived from an EMBL/GenBank/DDBJ whole genome shotgun (WGS) entry which is preliminary data.</text>
</comment>
<dbReference type="Gene3D" id="3.60.15.10">
    <property type="entry name" value="Ribonuclease Z/Hydroxyacylglutathione hydrolase-like"/>
    <property type="match status" value="1"/>
</dbReference>
<dbReference type="EMBL" id="BCWF01000018">
    <property type="protein sequence ID" value="GAT24815.1"/>
    <property type="molecule type" value="Genomic_DNA"/>
</dbReference>
<dbReference type="PANTHER" id="PTHR42978">
    <property type="entry name" value="QUORUM-QUENCHING LACTONASE YTNP-RELATED-RELATED"/>
    <property type="match status" value="1"/>
</dbReference>
<keyword evidence="2" id="KW-0479">Metal-binding</keyword>
<dbReference type="InterPro" id="IPR051013">
    <property type="entry name" value="MBL_superfamily_lactonases"/>
</dbReference>
<evidence type="ECO:0000313" key="8">
    <source>
        <dbReference type="Proteomes" id="UP000075230"/>
    </source>
</evidence>
<keyword evidence="3" id="KW-0378">Hydrolase</keyword>
<dbReference type="Proteomes" id="UP000075230">
    <property type="component" value="Unassembled WGS sequence"/>
</dbReference>
<evidence type="ECO:0000256" key="5">
    <source>
        <dbReference type="SAM" id="MobiDB-lite"/>
    </source>
</evidence>